<sequence>MKKTEDEYLHEHRTTVAYDVLKDTVNSLKARYIALGRAAVGDPEAQEQYNARMREVRDEVLRVDPRDLQAVTDLTERYGTELRELRREEG</sequence>
<dbReference type="STRING" id="501010.NOSIN_00125"/>
<protein>
    <submittedName>
        <fullName evidence="1">Uncharacterized protein</fullName>
    </submittedName>
</protein>
<dbReference type="EMBL" id="MCOK01000001">
    <property type="protein sequence ID" value="OOC52436.1"/>
    <property type="molecule type" value="Genomic_DNA"/>
</dbReference>
<organism evidence="1 2">
    <name type="scientific">Nocardiopsis sinuspersici</name>
    <dbReference type="NCBI Taxonomy" id="501010"/>
    <lineage>
        <taxon>Bacteria</taxon>
        <taxon>Bacillati</taxon>
        <taxon>Actinomycetota</taxon>
        <taxon>Actinomycetes</taxon>
        <taxon>Streptosporangiales</taxon>
        <taxon>Nocardiopsidaceae</taxon>
        <taxon>Nocardiopsis</taxon>
    </lineage>
</organism>
<dbReference type="AlphaFoldDB" id="A0A1V3BW87"/>
<dbReference type="RefSeq" id="WP_077688777.1">
    <property type="nucleotide sequence ID" value="NZ_MCOK01000001.1"/>
</dbReference>
<comment type="caution">
    <text evidence="1">The sequence shown here is derived from an EMBL/GenBank/DDBJ whole genome shotgun (WGS) entry which is preliminary data.</text>
</comment>
<dbReference type="Proteomes" id="UP000189004">
    <property type="component" value="Unassembled WGS sequence"/>
</dbReference>
<accession>A0A1V3BW87</accession>
<name>A0A1V3BW87_9ACTN</name>
<keyword evidence="2" id="KW-1185">Reference proteome</keyword>
<reference evidence="2" key="1">
    <citation type="submission" date="2016-08" db="EMBL/GenBank/DDBJ databases">
        <authorList>
            <person name="Tokovenko B."/>
            <person name="Kalinowski J."/>
        </authorList>
    </citation>
    <scope>NUCLEOTIDE SEQUENCE [LARGE SCALE GENOMIC DNA]</scope>
    <source>
        <strain evidence="2">UTMC102</strain>
    </source>
</reference>
<proteinExistence type="predicted"/>
<gene>
    <name evidence="1" type="ORF">NOSIN_00125</name>
</gene>
<evidence type="ECO:0000313" key="2">
    <source>
        <dbReference type="Proteomes" id="UP000189004"/>
    </source>
</evidence>
<evidence type="ECO:0000313" key="1">
    <source>
        <dbReference type="EMBL" id="OOC52436.1"/>
    </source>
</evidence>